<reference evidence="2" key="1">
    <citation type="journal article" date="2019" name="Int. J. Syst. Evol. Microbiol.">
        <title>The Global Catalogue of Microorganisms (GCM) 10K type strain sequencing project: providing services to taxonomists for standard genome sequencing and annotation.</title>
        <authorList>
            <consortium name="The Broad Institute Genomics Platform"/>
            <consortium name="The Broad Institute Genome Sequencing Center for Infectious Disease"/>
            <person name="Wu L."/>
            <person name="Ma J."/>
        </authorList>
    </citation>
    <scope>NUCLEOTIDE SEQUENCE [LARGE SCALE GENOMIC DNA]</scope>
    <source>
        <strain evidence="2">JCM 17338</strain>
    </source>
</reference>
<proteinExistence type="predicted"/>
<accession>A0ABP7Q1R9</accession>
<dbReference type="Proteomes" id="UP001501081">
    <property type="component" value="Unassembled WGS sequence"/>
</dbReference>
<evidence type="ECO:0000313" key="1">
    <source>
        <dbReference type="EMBL" id="GAA3974733.1"/>
    </source>
</evidence>
<name>A0ABP7Q1R9_9SPHI</name>
<sequence length="86" mass="9528">MNTQKEDLVSNWILENGNPAIEKLTKVNLATAAKVSLLLTQKGLNANTLAHLVDTQITEVNKWLNGKHNFSEKILTQITNALETES</sequence>
<protein>
    <recommendedName>
        <fullName evidence="3">XRE family transcriptional regulator</fullName>
    </recommendedName>
</protein>
<dbReference type="RefSeq" id="WP_316755030.1">
    <property type="nucleotide sequence ID" value="NZ_BAABAK010000015.1"/>
</dbReference>
<gene>
    <name evidence="1" type="ORF">GCM10022246_28930</name>
</gene>
<keyword evidence="2" id="KW-1185">Reference proteome</keyword>
<organism evidence="1 2">
    <name type="scientific">Pedobacter ginsengiterrae</name>
    <dbReference type="NCBI Taxonomy" id="871696"/>
    <lineage>
        <taxon>Bacteria</taxon>
        <taxon>Pseudomonadati</taxon>
        <taxon>Bacteroidota</taxon>
        <taxon>Sphingobacteriia</taxon>
        <taxon>Sphingobacteriales</taxon>
        <taxon>Sphingobacteriaceae</taxon>
        <taxon>Pedobacter</taxon>
    </lineage>
</organism>
<comment type="caution">
    <text evidence="1">The sequence shown here is derived from an EMBL/GenBank/DDBJ whole genome shotgun (WGS) entry which is preliminary data.</text>
</comment>
<dbReference type="EMBL" id="BAABAK010000015">
    <property type="protein sequence ID" value="GAA3974733.1"/>
    <property type="molecule type" value="Genomic_DNA"/>
</dbReference>
<evidence type="ECO:0008006" key="3">
    <source>
        <dbReference type="Google" id="ProtNLM"/>
    </source>
</evidence>
<evidence type="ECO:0000313" key="2">
    <source>
        <dbReference type="Proteomes" id="UP001501081"/>
    </source>
</evidence>
<dbReference type="SUPFAM" id="SSF47413">
    <property type="entry name" value="lambda repressor-like DNA-binding domains"/>
    <property type="match status" value="1"/>
</dbReference>
<dbReference type="InterPro" id="IPR010982">
    <property type="entry name" value="Lambda_DNA-bd_dom_sf"/>
</dbReference>